<comment type="caution">
    <text evidence="5">The sequence shown here is derived from an EMBL/GenBank/DDBJ whole genome shotgun (WGS) entry which is preliminary data.</text>
</comment>
<dbReference type="eggNOG" id="COG2853">
    <property type="taxonomic scope" value="Bacteria"/>
</dbReference>
<dbReference type="GO" id="GO:0120010">
    <property type="term" value="P:intermembrane phospholipid transfer"/>
    <property type="evidence" value="ECO:0007669"/>
    <property type="project" value="TreeGrafter"/>
</dbReference>
<dbReference type="AlphaFoldDB" id="L0W8F8"/>
<dbReference type="STRING" id="1177179.A11A3_15871"/>
<comment type="similarity">
    <text evidence="1">Belongs to the MlaA family.</text>
</comment>
<feature type="chain" id="PRO_5003947761" evidence="4">
    <location>
        <begin position="18"/>
        <end position="256"/>
    </location>
</feature>
<sequence>MRFLLCVFLLLPALSLAATEEDDWGAADTAFDSPATQSSRNDDPWEGFNRKVFAFNETFDKYAAKPAAKAYRAGTPQWLDDTITRVFENMRDLRSGINSVLQWRWKNAGKDFGRFTLNSTLGVAGLFDVASKVNLEKRNTDLGLTLARWGVGEGPYLVLPFFGPSTVRDGATIWPETYLRPYQYIDHDLTRFTFTVVYAVDLRADLLDLEKSIVGDRYTFLRNAYLQRRRFESGDAPSLRFPDIQERDDEAGDDGW</sequence>
<evidence type="ECO:0000256" key="2">
    <source>
        <dbReference type="ARBA" id="ARBA00022729"/>
    </source>
</evidence>
<dbReference type="GO" id="GO:0016020">
    <property type="term" value="C:membrane"/>
    <property type="evidence" value="ECO:0007669"/>
    <property type="project" value="InterPro"/>
</dbReference>
<dbReference type="PATRIC" id="fig|1177179.3.peg.3124"/>
<dbReference type="Proteomes" id="UP000010164">
    <property type="component" value="Unassembled WGS sequence"/>
</dbReference>
<keyword evidence="2 4" id="KW-0732">Signal</keyword>
<reference evidence="5 6" key="1">
    <citation type="journal article" date="2012" name="J. Bacteriol.">
        <title>Genome Sequence of the Alkane-Degrading Bacterium Alcanivorax hongdengensis Type Strain A-11-3.</title>
        <authorList>
            <person name="Lai Q."/>
            <person name="Shao Z."/>
        </authorList>
    </citation>
    <scope>NUCLEOTIDE SEQUENCE [LARGE SCALE GENOMIC DNA]</scope>
    <source>
        <strain evidence="5 6">A-11-3</strain>
    </source>
</reference>
<feature type="signal peptide" evidence="4">
    <location>
        <begin position="1"/>
        <end position="17"/>
    </location>
</feature>
<organism evidence="5 6">
    <name type="scientific">Alcanivorax hongdengensis A-11-3</name>
    <dbReference type="NCBI Taxonomy" id="1177179"/>
    <lineage>
        <taxon>Bacteria</taxon>
        <taxon>Pseudomonadati</taxon>
        <taxon>Pseudomonadota</taxon>
        <taxon>Gammaproteobacteria</taxon>
        <taxon>Oceanospirillales</taxon>
        <taxon>Alcanivoracaceae</taxon>
        <taxon>Alcanivorax</taxon>
    </lineage>
</organism>
<evidence type="ECO:0000256" key="3">
    <source>
        <dbReference type="SAM" id="MobiDB-lite"/>
    </source>
</evidence>
<dbReference type="OrthoDB" id="9785326at2"/>
<dbReference type="EMBL" id="AMRJ01000039">
    <property type="protein sequence ID" value="EKF72998.1"/>
    <property type="molecule type" value="Genomic_DNA"/>
</dbReference>
<dbReference type="Pfam" id="PF04333">
    <property type="entry name" value="MlaA"/>
    <property type="match status" value="1"/>
</dbReference>
<evidence type="ECO:0000313" key="6">
    <source>
        <dbReference type="Proteomes" id="UP000010164"/>
    </source>
</evidence>
<name>L0W8F8_9GAMM</name>
<evidence type="ECO:0000313" key="5">
    <source>
        <dbReference type="EMBL" id="EKF72998.1"/>
    </source>
</evidence>
<accession>L0W8F8</accession>
<dbReference type="InterPro" id="IPR007428">
    <property type="entry name" value="MlaA"/>
</dbReference>
<dbReference type="PRINTS" id="PR01805">
    <property type="entry name" value="VACJLIPOPROT"/>
</dbReference>
<dbReference type="PANTHER" id="PTHR30035">
    <property type="entry name" value="LIPOPROTEIN VACJ-RELATED"/>
    <property type="match status" value="1"/>
</dbReference>
<feature type="region of interest" description="Disordered" evidence="3">
    <location>
        <begin position="237"/>
        <end position="256"/>
    </location>
</feature>
<keyword evidence="6" id="KW-1185">Reference proteome</keyword>
<feature type="compositionally biased region" description="Acidic residues" evidence="3">
    <location>
        <begin position="246"/>
        <end position="256"/>
    </location>
</feature>
<dbReference type="PANTHER" id="PTHR30035:SF3">
    <property type="entry name" value="INTERMEMBRANE PHOSPHOLIPID TRANSPORT SYSTEM LIPOPROTEIN MLAA"/>
    <property type="match status" value="1"/>
</dbReference>
<proteinExistence type="inferred from homology"/>
<gene>
    <name evidence="5" type="ORF">A11A3_15871</name>
</gene>
<evidence type="ECO:0000256" key="1">
    <source>
        <dbReference type="ARBA" id="ARBA00010634"/>
    </source>
</evidence>
<keyword evidence="5" id="KW-0449">Lipoprotein</keyword>
<dbReference type="RefSeq" id="WP_008930340.1">
    <property type="nucleotide sequence ID" value="NZ_AMRJ01000039.1"/>
</dbReference>
<protein>
    <submittedName>
        <fullName evidence="5">VacJ lipoprotein</fullName>
    </submittedName>
</protein>
<evidence type="ECO:0000256" key="4">
    <source>
        <dbReference type="SAM" id="SignalP"/>
    </source>
</evidence>